<dbReference type="SUPFAM" id="SSF53254">
    <property type="entry name" value="Phosphoglycerate mutase-like"/>
    <property type="match status" value="1"/>
</dbReference>
<comment type="caution">
    <text evidence="2">The sequence shown here is derived from an EMBL/GenBank/DDBJ whole genome shotgun (WGS) entry which is preliminary data.</text>
</comment>
<dbReference type="PANTHER" id="PTHR48100">
    <property type="entry name" value="BROAD-SPECIFICITY PHOSPHATASE YOR283W-RELATED"/>
    <property type="match status" value="1"/>
</dbReference>
<dbReference type="RefSeq" id="WP_104420789.1">
    <property type="nucleotide sequence ID" value="NZ_PTJC01000006.1"/>
</dbReference>
<proteinExistence type="predicted"/>
<feature type="chain" id="PRO_5015592434" evidence="1">
    <location>
        <begin position="22"/>
        <end position="172"/>
    </location>
</feature>
<dbReference type="InterPro" id="IPR029033">
    <property type="entry name" value="His_PPase_superfam"/>
</dbReference>
<evidence type="ECO:0000313" key="2">
    <source>
        <dbReference type="EMBL" id="PPK86349.1"/>
    </source>
</evidence>
<dbReference type="PANTHER" id="PTHR48100:SF1">
    <property type="entry name" value="HISTIDINE PHOSPHATASE FAMILY PROTEIN-RELATED"/>
    <property type="match status" value="1"/>
</dbReference>
<dbReference type="OrthoDB" id="3296006at2"/>
<organism evidence="2 3">
    <name type="scientific">Neolewinella xylanilytica</name>
    <dbReference type="NCBI Taxonomy" id="1514080"/>
    <lineage>
        <taxon>Bacteria</taxon>
        <taxon>Pseudomonadati</taxon>
        <taxon>Bacteroidota</taxon>
        <taxon>Saprospiria</taxon>
        <taxon>Saprospirales</taxon>
        <taxon>Lewinellaceae</taxon>
        <taxon>Neolewinella</taxon>
    </lineage>
</organism>
<dbReference type="Gene3D" id="3.40.50.1240">
    <property type="entry name" value="Phosphoglycerate mutase-like"/>
    <property type="match status" value="1"/>
</dbReference>
<dbReference type="Pfam" id="PF00300">
    <property type="entry name" value="His_Phos_1"/>
    <property type="match status" value="1"/>
</dbReference>
<dbReference type="GO" id="GO:0016791">
    <property type="term" value="F:phosphatase activity"/>
    <property type="evidence" value="ECO:0007669"/>
    <property type="project" value="TreeGrafter"/>
</dbReference>
<evidence type="ECO:0000256" key="1">
    <source>
        <dbReference type="SAM" id="SignalP"/>
    </source>
</evidence>
<dbReference type="Proteomes" id="UP000237662">
    <property type="component" value="Unassembled WGS sequence"/>
</dbReference>
<reference evidence="2 3" key="1">
    <citation type="submission" date="2018-02" db="EMBL/GenBank/DDBJ databases">
        <title>Genomic Encyclopedia of Archaeal and Bacterial Type Strains, Phase II (KMG-II): from individual species to whole genera.</title>
        <authorList>
            <person name="Goeker M."/>
        </authorList>
    </citation>
    <scope>NUCLEOTIDE SEQUENCE [LARGE SCALE GENOMIC DNA]</scope>
    <source>
        <strain evidence="2 3">DSM 29526</strain>
    </source>
</reference>
<protein>
    <submittedName>
        <fullName evidence="2">Broad specificity phosphatase PhoE</fullName>
    </submittedName>
</protein>
<dbReference type="SMART" id="SM00855">
    <property type="entry name" value="PGAM"/>
    <property type="match status" value="1"/>
</dbReference>
<evidence type="ECO:0000313" key="3">
    <source>
        <dbReference type="Proteomes" id="UP000237662"/>
    </source>
</evidence>
<keyword evidence="1" id="KW-0732">Signal</keyword>
<name>A0A2S6I5E1_9BACT</name>
<dbReference type="CDD" id="cd07067">
    <property type="entry name" value="HP_PGM_like"/>
    <property type="match status" value="1"/>
</dbReference>
<dbReference type="InterPro" id="IPR013078">
    <property type="entry name" value="His_Pase_superF_clade-1"/>
</dbReference>
<feature type="signal peptide" evidence="1">
    <location>
        <begin position="1"/>
        <end position="21"/>
    </location>
</feature>
<accession>A0A2S6I5E1</accession>
<keyword evidence="3" id="KW-1185">Reference proteome</keyword>
<dbReference type="AlphaFoldDB" id="A0A2S6I5E1"/>
<gene>
    <name evidence="2" type="ORF">CLV84_3275</name>
</gene>
<sequence>MRVLFLFACLLLCSISCNTSRAEHDEVVSEPLTTVILVRHAEKDFGDDPDLTPAGQERAALLAEMLRNTQLDAVYSTDTKRTRQTATPTAEAHDLSVSIYDAGELQVVSNRIARKHRGGTILVVGHSNTTPALANHLTDSDAHPRFSELDYGNLLVVTLPPAGTPRVLQLRY</sequence>
<dbReference type="InterPro" id="IPR050275">
    <property type="entry name" value="PGM_Phosphatase"/>
</dbReference>
<dbReference type="GO" id="GO:0005737">
    <property type="term" value="C:cytoplasm"/>
    <property type="evidence" value="ECO:0007669"/>
    <property type="project" value="TreeGrafter"/>
</dbReference>
<dbReference type="EMBL" id="PTJC01000006">
    <property type="protein sequence ID" value="PPK86349.1"/>
    <property type="molecule type" value="Genomic_DNA"/>
</dbReference>